<dbReference type="InterPro" id="IPR001765">
    <property type="entry name" value="Carbonic_anhydrase"/>
</dbReference>
<dbReference type="InterPro" id="IPR036874">
    <property type="entry name" value="Carbonic_anhydrase_sf"/>
</dbReference>
<dbReference type="OMA" id="AIFTCMD"/>
<comment type="similarity">
    <text evidence="1 5">Belongs to the beta-class carbonic anhydrase family.</text>
</comment>
<comment type="catalytic activity">
    <reaction evidence="5">
        <text>hydrogencarbonate + H(+) = CO2 + H2O</text>
        <dbReference type="Rhea" id="RHEA:10748"/>
        <dbReference type="ChEBI" id="CHEBI:15377"/>
        <dbReference type="ChEBI" id="CHEBI:15378"/>
        <dbReference type="ChEBI" id="CHEBI:16526"/>
        <dbReference type="ChEBI" id="CHEBI:17544"/>
        <dbReference type="EC" id="4.2.1.1"/>
    </reaction>
</comment>
<evidence type="ECO:0000256" key="1">
    <source>
        <dbReference type="ARBA" id="ARBA00006217"/>
    </source>
</evidence>
<accession>A0A2H3JCV0</accession>
<evidence type="ECO:0000256" key="3">
    <source>
        <dbReference type="ARBA" id="ARBA00022833"/>
    </source>
</evidence>
<evidence type="ECO:0000256" key="2">
    <source>
        <dbReference type="ARBA" id="ARBA00022723"/>
    </source>
</evidence>
<evidence type="ECO:0000313" key="7">
    <source>
        <dbReference type="Proteomes" id="UP000218811"/>
    </source>
</evidence>
<dbReference type="SMART" id="SM00947">
    <property type="entry name" value="Pro_CA"/>
    <property type="match status" value="1"/>
</dbReference>
<dbReference type="GO" id="GO:0008270">
    <property type="term" value="F:zinc ion binding"/>
    <property type="evidence" value="ECO:0007669"/>
    <property type="project" value="UniProtKB-UniRule"/>
</dbReference>
<dbReference type="EMBL" id="KB467987">
    <property type="protein sequence ID" value="PCH39405.1"/>
    <property type="molecule type" value="Genomic_DNA"/>
</dbReference>
<keyword evidence="2 4" id="KW-0479">Metal-binding</keyword>
<comment type="cofactor">
    <cofactor evidence="4">
        <name>Zn(2+)</name>
        <dbReference type="ChEBI" id="CHEBI:29105"/>
    </cofactor>
    <text evidence="4">Binds 1 zinc ion per subunit.</text>
</comment>
<dbReference type="OrthoDB" id="10248475at2759"/>
<feature type="binding site" evidence="4">
    <location>
        <position position="42"/>
    </location>
    <ligand>
        <name>Zn(2+)</name>
        <dbReference type="ChEBI" id="CHEBI:29105"/>
    </ligand>
</feature>
<evidence type="ECO:0000256" key="4">
    <source>
        <dbReference type="PIRSR" id="PIRSR601765-1"/>
    </source>
</evidence>
<dbReference type="STRING" id="742152.A0A2H3JCV0"/>
<gene>
    <name evidence="6" type="ORF">WOLCODRAFT_29548</name>
</gene>
<sequence length="172" mass="19031">MSQSAHTSFLAANEEYVARGGGQPPSLSAVPVKKLAIVTCMDARLNVFAQLGLKEGDAHIIRNAGGMARDAIRSIIISQRMLDTREIAVFRHTLCGMQTFTSAQLRERIREADPGNPALDVVNHTDFLEFTDLEASVKEDVQFLQNHPLVLPETTITGWVYEVETGRIRQIV</sequence>
<dbReference type="SUPFAM" id="SSF53056">
    <property type="entry name" value="beta-carbonic anhydrase, cab"/>
    <property type="match status" value="1"/>
</dbReference>
<comment type="function">
    <text evidence="5">Reversible hydration of carbon dioxide.</text>
</comment>
<protein>
    <recommendedName>
        <fullName evidence="5">Carbonic anhydrase</fullName>
        <ecNumber evidence="5">4.2.1.1</ecNumber>
    </recommendedName>
    <alternativeName>
        <fullName evidence="5">Carbonate dehydratase</fullName>
    </alternativeName>
</protein>
<keyword evidence="7" id="KW-1185">Reference proteome</keyword>
<keyword evidence="5" id="KW-0456">Lyase</keyword>
<dbReference type="PANTHER" id="PTHR43175">
    <property type="entry name" value="CARBONIC ANHYDRASE"/>
    <property type="match status" value="1"/>
</dbReference>
<evidence type="ECO:0000313" key="6">
    <source>
        <dbReference type="EMBL" id="PCH39405.1"/>
    </source>
</evidence>
<feature type="binding site" evidence="4">
    <location>
        <position position="40"/>
    </location>
    <ligand>
        <name>Zn(2+)</name>
        <dbReference type="ChEBI" id="CHEBI:29105"/>
    </ligand>
</feature>
<feature type="binding site" evidence="4">
    <location>
        <position position="92"/>
    </location>
    <ligand>
        <name>Zn(2+)</name>
        <dbReference type="ChEBI" id="CHEBI:29105"/>
    </ligand>
</feature>
<keyword evidence="3 4" id="KW-0862">Zinc</keyword>
<evidence type="ECO:0000256" key="5">
    <source>
        <dbReference type="RuleBase" id="RU003956"/>
    </source>
</evidence>
<dbReference type="Gene3D" id="3.40.1050.10">
    <property type="entry name" value="Carbonic anhydrase"/>
    <property type="match status" value="1"/>
</dbReference>
<dbReference type="PANTHER" id="PTHR43175:SF3">
    <property type="entry name" value="CARBON DISULFIDE HYDROLASE"/>
    <property type="match status" value="1"/>
</dbReference>
<dbReference type="EC" id="4.2.1.1" evidence="5"/>
<dbReference type="CDD" id="cd03379">
    <property type="entry name" value="beta_CA_cladeD"/>
    <property type="match status" value="1"/>
</dbReference>
<dbReference type="Pfam" id="PF00484">
    <property type="entry name" value="Pro_CA"/>
    <property type="match status" value="1"/>
</dbReference>
<organism evidence="6 7">
    <name type="scientific">Wolfiporia cocos (strain MD-104)</name>
    <name type="common">Brown rot fungus</name>
    <dbReference type="NCBI Taxonomy" id="742152"/>
    <lineage>
        <taxon>Eukaryota</taxon>
        <taxon>Fungi</taxon>
        <taxon>Dikarya</taxon>
        <taxon>Basidiomycota</taxon>
        <taxon>Agaricomycotina</taxon>
        <taxon>Agaricomycetes</taxon>
        <taxon>Polyporales</taxon>
        <taxon>Phaeolaceae</taxon>
        <taxon>Wolfiporia</taxon>
    </lineage>
</organism>
<name>A0A2H3JCV0_WOLCO</name>
<dbReference type="GO" id="GO:0004089">
    <property type="term" value="F:carbonate dehydratase activity"/>
    <property type="evidence" value="ECO:0007669"/>
    <property type="project" value="UniProtKB-UniRule"/>
</dbReference>
<dbReference type="AlphaFoldDB" id="A0A2H3JCV0"/>
<feature type="binding site" evidence="4">
    <location>
        <position position="95"/>
    </location>
    <ligand>
        <name>Zn(2+)</name>
        <dbReference type="ChEBI" id="CHEBI:29105"/>
    </ligand>
</feature>
<reference evidence="6 7" key="1">
    <citation type="journal article" date="2012" name="Science">
        <title>The Paleozoic origin of enzymatic lignin decomposition reconstructed from 31 fungal genomes.</title>
        <authorList>
            <person name="Floudas D."/>
            <person name="Binder M."/>
            <person name="Riley R."/>
            <person name="Barry K."/>
            <person name="Blanchette R.A."/>
            <person name="Henrissat B."/>
            <person name="Martinez A.T."/>
            <person name="Otillar R."/>
            <person name="Spatafora J.W."/>
            <person name="Yadav J.S."/>
            <person name="Aerts A."/>
            <person name="Benoit I."/>
            <person name="Boyd A."/>
            <person name="Carlson A."/>
            <person name="Copeland A."/>
            <person name="Coutinho P.M."/>
            <person name="de Vries R.P."/>
            <person name="Ferreira P."/>
            <person name="Findley K."/>
            <person name="Foster B."/>
            <person name="Gaskell J."/>
            <person name="Glotzer D."/>
            <person name="Gorecki P."/>
            <person name="Heitman J."/>
            <person name="Hesse C."/>
            <person name="Hori C."/>
            <person name="Igarashi K."/>
            <person name="Jurgens J.A."/>
            <person name="Kallen N."/>
            <person name="Kersten P."/>
            <person name="Kohler A."/>
            <person name="Kuees U."/>
            <person name="Kumar T.K.A."/>
            <person name="Kuo A."/>
            <person name="LaButti K."/>
            <person name="Larrondo L.F."/>
            <person name="Lindquist E."/>
            <person name="Ling A."/>
            <person name="Lombard V."/>
            <person name="Lucas S."/>
            <person name="Lundell T."/>
            <person name="Martin R."/>
            <person name="McLaughlin D.J."/>
            <person name="Morgenstern I."/>
            <person name="Morin E."/>
            <person name="Murat C."/>
            <person name="Nagy L.G."/>
            <person name="Nolan M."/>
            <person name="Ohm R.A."/>
            <person name="Patyshakuliyeva A."/>
            <person name="Rokas A."/>
            <person name="Ruiz-Duenas F.J."/>
            <person name="Sabat G."/>
            <person name="Salamov A."/>
            <person name="Samejima M."/>
            <person name="Schmutz J."/>
            <person name="Slot J.C."/>
            <person name="St John F."/>
            <person name="Stenlid J."/>
            <person name="Sun H."/>
            <person name="Sun S."/>
            <person name="Syed K."/>
            <person name="Tsang A."/>
            <person name="Wiebenga A."/>
            <person name="Young D."/>
            <person name="Pisabarro A."/>
            <person name="Eastwood D.C."/>
            <person name="Martin F."/>
            <person name="Cullen D."/>
            <person name="Grigoriev I.V."/>
            <person name="Hibbett D.S."/>
        </authorList>
    </citation>
    <scope>NUCLEOTIDE SEQUENCE [LARGE SCALE GENOMIC DNA]</scope>
    <source>
        <strain evidence="6 7">MD-104</strain>
    </source>
</reference>
<proteinExistence type="inferred from homology"/>
<dbReference type="Proteomes" id="UP000218811">
    <property type="component" value="Unassembled WGS sequence"/>
</dbReference>